<evidence type="ECO:0000256" key="6">
    <source>
        <dbReference type="ARBA" id="ARBA00023163"/>
    </source>
</evidence>
<evidence type="ECO:0000313" key="9">
    <source>
        <dbReference type="EMBL" id="KAL0247591.1"/>
    </source>
</evidence>
<evidence type="ECO:0000256" key="5">
    <source>
        <dbReference type="ARBA" id="ARBA00023125"/>
    </source>
</evidence>
<keyword evidence="3" id="KW-0862">Zinc</keyword>
<dbReference type="InterPro" id="IPR001138">
    <property type="entry name" value="Zn2Cys6_DnaBD"/>
</dbReference>
<dbReference type="EMBL" id="ATAM02000006">
    <property type="protein sequence ID" value="KAL0247591.1"/>
    <property type="molecule type" value="Genomic_DNA"/>
</dbReference>
<dbReference type="SMART" id="SM00066">
    <property type="entry name" value="GAL4"/>
    <property type="match status" value="1"/>
</dbReference>
<dbReference type="PROSITE" id="PS50048">
    <property type="entry name" value="ZN2_CY6_FUNGAL_2"/>
    <property type="match status" value="1"/>
</dbReference>
<dbReference type="CDD" id="cd00067">
    <property type="entry name" value="GAL4"/>
    <property type="match status" value="1"/>
</dbReference>
<dbReference type="SUPFAM" id="SSF57701">
    <property type="entry name" value="Zn2/Cys6 DNA-binding domain"/>
    <property type="match status" value="1"/>
</dbReference>
<dbReference type="GeneID" id="91990521"/>
<keyword evidence="5" id="KW-0238">DNA-binding</keyword>
<reference evidence="9" key="2">
    <citation type="submission" date="2024-01" db="EMBL/GenBank/DDBJ databases">
        <title>Comparative genomics of Cryptococcus and Kwoniella reveals pathogenesis evolution and contrasting modes of karyotype evolution via chromosome fusion or intercentromeric recombination.</title>
        <authorList>
            <person name="Coelho M.A."/>
            <person name="David-Palma M."/>
            <person name="Shea T."/>
            <person name="Bowers K."/>
            <person name="Mcginley-Smith S."/>
            <person name="Mohammad A.W."/>
            <person name="Gnirke A."/>
            <person name="Yurkov A.M."/>
            <person name="Nowrousian M."/>
            <person name="Sun S."/>
            <person name="Cuomo C.A."/>
            <person name="Heitman J."/>
        </authorList>
    </citation>
    <scope>NUCLEOTIDE SEQUENCE</scope>
    <source>
        <strain evidence="9">IND107</strain>
    </source>
</reference>
<proteinExistence type="predicted"/>
<comment type="subcellular location">
    <subcellularLocation>
        <location evidence="1">Nucleus</location>
    </subcellularLocation>
</comment>
<dbReference type="CDD" id="cd12148">
    <property type="entry name" value="fungal_TF_MHR"/>
    <property type="match status" value="1"/>
</dbReference>
<evidence type="ECO:0000259" key="8">
    <source>
        <dbReference type="PROSITE" id="PS50048"/>
    </source>
</evidence>
<gene>
    <name evidence="9" type="ORF">I308_103665</name>
</gene>
<evidence type="ECO:0000256" key="7">
    <source>
        <dbReference type="ARBA" id="ARBA00023242"/>
    </source>
</evidence>
<keyword evidence="10" id="KW-1185">Reference proteome</keyword>
<dbReference type="Gene3D" id="4.10.240.10">
    <property type="entry name" value="Zn(2)-C6 fungal-type DNA-binding domain"/>
    <property type="match status" value="1"/>
</dbReference>
<accession>A0ABR3BQW9</accession>
<dbReference type="InterPro" id="IPR036864">
    <property type="entry name" value="Zn2-C6_fun-type_DNA-bd_sf"/>
</dbReference>
<keyword evidence="2" id="KW-0479">Metal-binding</keyword>
<dbReference type="Pfam" id="PF04082">
    <property type="entry name" value="Fungal_trans"/>
    <property type="match status" value="1"/>
</dbReference>
<organism evidence="9 10">
    <name type="scientific">Cryptococcus tetragattii IND107</name>
    <dbReference type="NCBI Taxonomy" id="1296105"/>
    <lineage>
        <taxon>Eukaryota</taxon>
        <taxon>Fungi</taxon>
        <taxon>Dikarya</taxon>
        <taxon>Basidiomycota</taxon>
        <taxon>Agaricomycotina</taxon>
        <taxon>Tremellomycetes</taxon>
        <taxon>Tremellales</taxon>
        <taxon>Cryptococcaceae</taxon>
        <taxon>Cryptococcus</taxon>
        <taxon>Cryptococcus gattii species complex</taxon>
    </lineage>
</organism>
<name>A0ABR3BQW9_9TREE</name>
<evidence type="ECO:0000256" key="2">
    <source>
        <dbReference type="ARBA" id="ARBA00022723"/>
    </source>
</evidence>
<dbReference type="Pfam" id="PF00172">
    <property type="entry name" value="Zn_clus"/>
    <property type="match status" value="1"/>
</dbReference>
<dbReference type="Proteomes" id="UP000054399">
    <property type="component" value="Unassembled WGS sequence"/>
</dbReference>
<reference evidence="9" key="1">
    <citation type="submission" date="2015-01" db="EMBL/GenBank/DDBJ databases">
        <authorList>
            <consortium name="The Broad Institute Genomics Platform"/>
            <person name="Cuomo C."/>
            <person name="Litvintseva A."/>
            <person name="Chen Y."/>
            <person name="Heitman J."/>
            <person name="Sun S."/>
            <person name="Springer D."/>
            <person name="Dromer F."/>
            <person name="Young S."/>
            <person name="Zeng Q."/>
            <person name="Gargeya S."/>
            <person name="Abouelleil A."/>
            <person name="Alvarado L."/>
            <person name="Chapman S.B."/>
            <person name="Gainer-Dewar J."/>
            <person name="Goldberg J."/>
            <person name="Griggs A."/>
            <person name="Gujja S."/>
            <person name="Hansen M."/>
            <person name="Howarth C."/>
            <person name="Imamovic A."/>
            <person name="Larimer J."/>
            <person name="Murphy C."/>
            <person name="Naylor J."/>
            <person name="Pearson M."/>
            <person name="Priest M."/>
            <person name="Roberts A."/>
            <person name="Saif S."/>
            <person name="Shea T."/>
            <person name="Sykes S."/>
            <person name="Wortman J."/>
            <person name="Nusbaum C."/>
            <person name="Birren B."/>
        </authorList>
    </citation>
    <scope>NUCLEOTIDE SEQUENCE</scope>
    <source>
        <strain evidence="9">IND107</strain>
    </source>
</reference>
<dbReference type="RefSeq" id="XP_066613552.1">
    <property type="nucleotide sequence ID" value="XM_066758150.1"/>
</dbReference>
<dbReference type="PANTHER" id="PTHR31313:SF81">
    <property type="entry name" value="TY1 ENHANCER ACTIVATOR"/>
    <property type="match status" value="1"/>
</dbReference>
<evidence type="ECO:0000313" key="10">
    <source>
        <dbReference type="Proteomes" id="UP000054399"/>
    </source>
</evidence>
<protein>
    <recommendedName>
        <fullName evidence="8">Zn(2)-C6 fungal-type domain-containing protein</fullName>
    </recommendedName>
</protein>
<keyword evidence="4" id="KW-0805">Transcription regulation</keyword>
<sequence length="642" mass="71218">MPLEPLADSIPPKKRARAEKTTIRSNISIACQSCRLKRAKCDGKTPCAKCQQHNLTCMYENDGRRGNSLHKQLKTLSDENELLRSILENYGISRDEAAAGVEQRPIRSIPVSSVQRSLDPISASNGFYKDNRSGQVIHHGSSTFHSILGEQDATSPHAPASSSHAYDNFPYQLQNIAPDVIGFHNLPSDIHEELLDLFFTYINGYCVNIDREAFMEGMNSGGPSASYSRLLHLAILTEASHLSLHPQLRSDPDDMRTAGIAFQSEAMALLQLEMEPKVTTALALCMFCTTISDCGQIFQSWLMAGNAVRIAQHVGLHLENPTVIGEEDKEARRKGMWGIFFQDKLMSLFMGRACALQYEDLNLPLPDYSASPAMWDSTAYLEQNTFTGMSRLAVICGHIMKDIYGARSEHHLTSRRAIQSLDDALITWAKELPPPIQDAPGGIRSQTPYVLRLHITHQNLILLLHRPFLRQSSGTDGIGRERCFKSATRMAELLYLYNALHGLQRTSLSIAHGAYTAAITLLLLHLDETNPRNMAALTQTFTKIISSLLTIGLSWSTPNRAVVAINFFANKCLGNRTRYEDKELLNVILDAAKKVQPERVESSLGESMGQPTGSTGLAFDLDAYLNGDLFLSHVLDIDFTSL</sequence>
<dbReference type="InterPro" id="IPR051615">
    <property type="entry name" value="Transcr_Regulatory_Elem"/>
</dbReference>
<feature type="domain" description="Zn(2)-C6 fungal-type" evidence="8">
    <location>
        <begin position="30"/>
        <end position="59"/>
    </location>
</feature>
<keyword evidence="6" id="KW-0804">Transcription</keyword>
<evidence type="ECO:0000256" key="3">
    <source>
        <dbReference type="ARBA" id="ARBA00022833"/>
    </source>
</evidence>
<comment type="caution">
    <text evidence="9">The sequence shown here is derived from an EMBL/GenBank/DDBJ whole genome shotgun (WGS) entry which is preliminary data.</text>
</comment>
<evidence type="ECO:0000256" key="1">
    <source>
        <dbReference type="ARBA" id="ARBA00004123"/>
    </source>
</evidence>
<evidence type="ECO:0000256" key="4">
    <source>
        <dbReference type="ARBA" id="ARBA00023015"/>
    </source>
</evidence>
<dbReference type="SMART" id="SM00906">
    <property type="entry name" value="Fungal_trans"/>
    <property type="match status" value="1"/>
</dbReference>
<keyword evidence="7" id="KW-0539">Nucleus</keyword>
<dbReference type="PANTHER" id="PTHR31313">
    <property type="entry name" value="TY1 ENHANCER ACTIVATOR"/>
    <property type="match status" value="1"/>
</dbReference>
<dbReference type="InterPro" id="IPR007219">
    <property type="entry name" value="XnlR_reg_dom"/>
</dbReference>
<dbReference type="PROSITE" id="PS00463">
    <property type="entry name" value="ZN2_CY6_FUNGAL_1"/>
    <property type="match status" value="1"/>
</dbReference>